<keyword evidence="3" id="KW-1185">Reference proteome</keyword>
<feature type="region of interest" description="Disordered" evidence="1">
    <location>
        <begin position="1"/>
        <end position="20"/>
    </location>
</feature>
<dbReference type="AlphaFoldDB" id="A0A919DSX1"/>
<dbReference type="EMBL" id="BNBC01000018">
    <property type="protein sequence ID" value="GHE81430.1"/>
    <property type="molecule type" value="Genomic_DNA"/>
</dbReference>
<protein>
    <submittedName>
        <fullName evidence="2">Uncharacterized protein</fullName>
    </submittedName>
</protein>
<gene>
    <name evidence="2" type="ORF">GCM10014715_41260</name>
</gene>
<organism evidence="2 3">
    <name type="scientific">Streptomyces spiralis</name>
    <dbReference type="NCBI Taxonomy" id="66376"/>
    <lineage>
        <taxon>Bacteria</taxon>
        <taxon>Bacillati</taxon>
        <taxon>Actinomycetota</taxon>
        <taxon>Actinomycetes</taxon>
        <taxon>Kitasatosporales</taxon>
        <taxon>Streptomycetaceae</taxon>
        <taxon>Streptomyces</taxon>
    </lineage>
</organism>
<sequence length="77" mass="8874">MHPDMELRSDHLQLGDTREDEHRLHRYREVAIPLKHSGDPLGLRPALACVGRRVPVRCSPNRMTSIAKAILTLERQR</sequence>
<reference evidence="2" key="2">
    <citation type="submission" date="2020-09" db="EMBL/GenBank/DDBJ databases">
        <authorList>
            <person name="Sun Q."/>
            <person name="Ohkuma M."/>
        </authorList>
    </citation>
    <scope>NUCLEOTIDE SEQUENCE</scope>
    <source>
        <strain evidence="2">JCM 3302</strain>
    </source>
</reference>
<evidence type="ECO:0000313" key="2">
    <source>
        <dbReference type="EMBL" id="GHE81430.1"/>
    </source>
</evidence>
<comment type="caution">
    <text evidence="2">The sequence shown here is derived from an EMBL/GenBank/DDBJ whole genome shotgun (WGS) entry which is preliminary data.</text>
</comment>
<evidence type="ECO:0000313" key="3">
    <source>
        <dbReference type="Proteomes" id="UP000641386"/>
    </source>
</evidence>
<dbReference type="Proteomes" id="UP000641386">
    <property type="component" value="Unassembled WGS sequence"/>
</dbReference>
<name>A0A919DSX1_9ACTN</name>
<reference evidence="2" key="1">
    <citation type="journal article" date="2014" name="Int. J. Syst. Evol. Microbiol.">
        <title>Complete genome sequence of Corynebacterium casei LMG S-19264T (=DSM 44701T), isolated from a smear-ripened cheese.</title>
        <authorList>
            <consortium name="US DOE Joint Genome Institute (JGI-PGF)"/>
            <person name="Walter F."/>
            <person name="Albersmeier A."/>
            <person name="Kalinowski J."/>
            <person name="Ruckert C."/>
        </authorList>
    </citation>
    <scope>NUCLEOTIDE SEQUENCE</scope>
    <source>
        <strain evidence="2">JCM 3302</strain>
    </source>
</reference>
<evidence type="ECO:0000256" key="1">
    <source>
        <dbReference type="SAM" id="MobiDB-lite"/>
    </source>
</evidence>
<accession>A0A919DSX1</accession>
<proteinExistence type="predicted"/>